<keyword evidence="2" id="KW-1185">Reference proteome</keyword>
<name>A0ABC9WJG1_GRUJA</name>
<proteinExistence type="predicted"/>
<organism evidence="1 2">
    <name type="scientific">Grus japonensis</name>
    <name type="common">Japanese crane</name>
    <name type="synonym">Red-crowned crane</name>
    <dbReference type="NCBI Taxonomy" id="30415"/>
    <lineage>
        <taxon>Eukaryota</taxon>
        <taxon>Metazoa</taxon>
        <taxon>Chordata</taxon>
        <taxon>Craniata</taxon>
        <taxon>Vertebrata</taxon>
        <taxon>Euteleostomi</taxon>
        <taxon>Archelosauria</taxon>
        <taxon>Archosauria</taxon>
        <taxon>Dinosauria</taxon>
        <taxon>Saurischia</taxon>
        <taxon>Theropoda</taxon>
        <taxon>Coelurosauria</taxon>
        <taxon>Aves</taxon>
        <taxon>Neognathae</taxon>
        <taxon>Neoaves</taxon>
        <taxon>Gruiformes</taxon>
        <taxon>Gruidae</taxon>
        <taxon>Grus</taxon>
    </lineage>
</organism>
<comment type="caution">
    <text evidence="1">The sequence shown here is derived from an EMBL/GenBank/DDBJ whole genome shotgun (WGS) entry which is preliminary data.</text>
</comment>
<evidence type="ECO:0000313" key="1">
    <source>
        <dbReference type="EMBL" id="GAB0185609.1"/>
    </source>
</evidence>
<dbReference type="EMBL" id="BAAFJT010000003">
    <property type="protein sequence ID" value="GAB0185609.1"/>
    <property type="molecule type" value="Genomic_DNA"/>
</dbReference>
<sequence>MVADQAVLQYNILPLQGWRNNHLIFLKEDSSPPQVTVSFIEVQDYMISRLKYKIKLIKLEKRNTEKYQA</sequence>
<dbReference type="Proteomes" id="UP001623348">
    <property type="component" value="Unassembled WGS sequence"/>
</dbReference>
<protein>
    <submittedName>
        <fullName evidence="1">Uncharacterized protein</fullName>
    </submittedName>
</protein>
<evidence type="ECO:0000313" key="2">
    <source>
        <dbReference type="Proteomes" id="UP001623348"/>
    </source>
</evidence>
<accession>A0ABC9WJG1</accession>
<gene>
    <name evidence="1" type="ORF">GRJ2_001026200</name>
</gene>
<reference evidence="1 2" key="1">
    <citation type="submission" date="2024-06" db="EMBL/GenBank/DDBJ databases">
        <title>The draft genome of Grus japonensis, version 3.</title>
        <authorList>
            <person name="Nabeshima K."/>
            <person name="Suzuki S."/>
            <person name="Onuma M."/>
        </authorList>
    </citation>
    <scope>NUCLEOTIDE SEQUENCE [LARGE SCALE GENOMIC DNA]</scope>
    <source>
        <strain evidence="1 2">451A</strain>
    </source>
</reference>
<dbReference type="AlphaFoldDB" id="A0ABC9WJG1"/>